<sequence length="476" mass="51522">MCGRPATLILLTAWYLTKIMKQLSRFLLPALLCAATSCRKHDPAPGPSGPASQQETNNWILEQMRTCYLWEQSLPASATGAETIAFFNSLKHPGDRFSAIYNALDHSTIPRGMLRTFGMDYYVVALPQGVITGIVNFVIPGTAAAQSGLKRGDYFTRINGTRLTAGNAEQLGNAMLQQNKATITLAKIPAGGQPEETGALSLENRTIVENPLYRSEVWTEGGKHIGYIFLNNFDDYYNRNILQAVQQLKAGGVSELILDLRYNPGGSVTAAALLSALVAPGIDEQQPFVQFTGNARQGVRVRSFKDVLAAPSGENKVIPFSELQPARLQLPRVFILSTGITASAAELMINNLKPYMDVVQIGQTSHGKDVGAVSISDERTPRRIPWVLLPVTFKLANARGEGNYPDGIAPRYAVDEKSRLPLSPVGDRADPLIARALAVITGQGRAAKPETAAPAVLFDSKERAGRHAVVIIPHSP</sequence>
<evidence type="ECO:0000259" key="1">
    <source>
        <dbReference type="Pfam" id="PF03572"/>
    </source>
</evidence>
<dbReference type="GO" id="GO:0007165">
    <property type="term" value="P:signal transduction"/>
    <property type="evidence" value="ECO:0007669"/>
    <property type="project" value="TreeGrafter"/>
</dbReference>
<dbReference type="SUPFAM" id="SSF50156">
    <property type="entry name" value="PDZ domain-like"/>
    <property type="match status" value="1"/>
</dbReference>
<dbReference type="Gene3D" id="2.30.42.10">
    <property type="match status" value="1"/>
</dbReference>
<dbReference type="Gene3D" id="3.90.226.10">
    <property type="entry name" value="2-enoyl-CoA Hydratase, Chain A, domain 1"/>
    <property type="match status" value="1"/>
</dbReference>
<dbReference type="InterPro" id="IPR041613">
    <property type="entry name" value="Pept_S41_N"/>
</dbReference>
<dbReference type="PANTHER" id="PTHR32060:SF30">
    <property type="entry name" value="CARBOXY-TERMINAL PROCESSING PROTEASE CTPA"/>
    <property type="match status" value="1"/>
</dbReference>
<dbReference type="Proteomes" id="UP000278351">
    <property type="component" value="Unassembled WGS sequence"/>
</dbReference>
<dbReference type="GO" id="GO:0008236">
    <property type="term" value="F:serine-type peptidase activity"/>
    <property type="evidence" value="ECO:0007669"/>
    <property type="project" value="InterPro"/>
</dbReference>
<organism evidence="3 4">
    <name type="scientific">Chitinophaga lutea</name>
    <dbReference type="NCBI Taxonomy" id="2488634"/>
    <lineage>
        <taxon>Bacteria</taxon>
        <taxon>Pseudomonadati</taxon>
        <taxon>Bacteroidota</taxon>
        <taxon>Chitinophagia</taxon>
        <taxon>Chitinophagales</taxon>
        <taxon>Chitinophagaceae</taxon>
        <taxon>Chitinophaga</taxon>
    </lineage>
</organism>
<dbReference type="Gene3D" id="3.30.750.170">
    <property type="match status" value="1"/>
</dbReference>
<dbReference type="InterPro" id="IPR036034">
    <property type="entry name" value="PDZ_sf"/>
</dbReference>
<evidence type="ECO:0000259" key="2">
    <source>
        <dbReference type="Pfam" id="PF18294"/>
    </source>
</evidence>
<dbReference type="SUPFAM" id="SSF52096">
    <property type="entry name" value="ClpP/crotonase"/>
    <property type="match status" value="1"/>
</dbReference>
<dbReference type="GO" id="GO:0006508">
    <property type="term" value="P:proteolysis"/>
    <property type="evidence" value="ECO:0007669"/>
    <property type="project" value="InterPro"/>
</dbReference>
<dbReference type="GO" id="GO:0030288">
    <property type="term" value="C:outer membrane-bounded periplasmic space"/>
    <property type="evidence" value="ECO:0007669"/>
    <property type="project" value="TreeGrafter"/>
</dbReference>
<dbReference type="PANTHER" id="PTHR32060">
    <property type="entry name" value="TAIL-SPECIFIC PROTEASE"/>
    <property type="match status" value="1"/>
</dbReference>
<dbReference type="Pfam" id="PF18294">
    <property type="entry name" value="Pept_S41_N"/>
    <property type="match status" value="1"/>
</dbReference>
<evidence type="ECO:0008006" key="5">
    <source>
        <dbReference type="Google" id="ProtNLM"/>
    </source>
</evidence>
<dbReference type="Pfam" id="PF03572">
    <property type="entry name" value="Peptidase_S41"/>
    <property type="match status" value="1"/>
</dbReference>
<proteinExistence type="predicted"/>
<gene>
    <name evidence="3" type="ORF">EGT74_20590</name>
</gene>
<dbReference type="CDD" id="cd07561">
    <property type="entry name" value="Peptidase_S41_CPP_like"/>
    <property type="match status" value="1"/>
</dbReference>
<dbReference type="InterPro" id="IPR029045">
    <property type="entry name" value="ClpP/crotonase-like_dom_sf"/>
</dbReference>
<dbReference type="InterPro" id="IPR005151">
    <property type="entry name" value="Tail-specific_protease"/>
</dbReference>
<dbReference type="EMBL" id="RPDH01000002">
    <property type="protein sequence ID" value="RPE09395.1"/>
    <property type="molecule type" value="Genomic_DNA"/>
</dbReference>
<keyword evidence="4" id="KW-1185">Reference proteome</keyword>
<evidence type="ECO:0000313" key="3">
    <source>
        <dbReference type="EMBL" id="RPE09395.1"/>
    </source>
</evidence>
<comment type="caution">
    <text evidence="3">The sequence shown here is derived from an EMBL/GenBank/DDBJ whole genome shotgun (WGS) entry which is preliminary data.</text>
</comment>
<evidence type="ECO:0000313" key="4">
    <source>
        <dbReference type="Proteomes" id="UP000278351"/>
    </source>
</evidence>
<protein>
    <recommendedName>
        <fullName evidence="5">PDZ domain-containing protein</fullName>
    </recommendedName>
</protein>
<feature type="domain" description="Peptidase S41 N-terminal" evidence="2">
    <location>
        <begin position="55"/>
        <end position="98"/>
    </location>
</feature>
<dbReference type="GO" id="GO:0004175">
    <property type="term" value="F:endopeptidase activity"/>
    <property type="evidence" value="ECO:0007669"/>
    <property type="project" value="TreeGrafter"/>
</dbReference>
<reference evidence="3 4" key="1">
    <citation type="submission" date="2018-11" db="EMBL/GenBank/DDBJ databases">
        <title>Chitinophaga lutea sp.nov., isolate from arsenic contaminated soil.</title>
        <authorList>
            <person name="Zong Y."/>
        </authorList>
    </citation>
    <scope>NUCLEOTIDE SEQUENCE [LARGE SCALE GENOMIC DNA]</scope>
    <source>
        <strain evidence="3 4">ZY74</strain>
    </source>
</reference>
<name>A0A3N4PNL3_9BACT</name>
<feature type="domain" description="Tail specific protease" evidence="1">
    <location>
        <begin position="224"/>
        <end position="370"/>
    </location>
</feature>
<accession>A0A3N4PNL3</accession>
<dbReference type="AlphaFoldDB" id="A0A3N4PNL3"/>